<evidence type="ECO:0000313" key="2">
    <source>
        <dbReference type="Proteomes" id="UP000823775"/>
    </source>
</evidence>
<keyword evidence="2" id="KW-1185">Reference proteome</keyword>
<comment type="caution">
    <text evidence="1">The sequence shown here is derived from an EMBL/GenBank/DDBJ whole genome shotgun (WGS) entry which is preliminary data.</text>
</comment>
<dbReference type="EMBL" id="JACEIK010002462">
    <property type="protein sequence ID" value="MCD9561327.1"/>
    <property type="molecule type" value="Genomic_DNA"/>
</dbReference>
<protein>
    <submittedName>
        <fullName evidence="1">Uncharacterized protein</fullName>
    </submittedName>
</protein>
<proteinExistence type="predicted"/>
<sequence>MKVFACLYKETQGRLPVQKDKQDTRQSACIIGHEGFPLNDSTPVAPPIGGLFILQFPRHSEALYITVVRQSEALYITIVPPVGGSLHYSCPANRSPFTLQLPRQSEALYITIPPQLETLYITTAPLVGGSLYYSFPASRRPFTFTIALPVRGPFYITIILPKWRISTTSSSHQSEVFLYYIYSFSRRLHYKLFRQAKRAS</sequence>
<gene>
    <name evidence="1" type="ORF">HAX54_020384</name>
</gene>
<reference evidence="1 2" key="1">
    <citation type="journal article" date="2021" name="BMC Genomics">
        <title>Datura genome reveals duplications of psychoactive alkaloid biosynthetic genes and high mutation rate following tissue culture.</title>
        <authorList>
            <person name="Rajewski A."/>
            <person name="Carter-House D."/>
            <person name="Stajich J."/>
            <person name="Litt A."/>
        </authorList>
    </citation>
    <scope>NUCLEOTIDE SEQUENCE [LARGE SCALE GENOMIC DNA]</scope>
    <source>
        <strain evidence="1">AR-01</strain>
    </source>
</reference>
<dbReference type="Proteomes" id="UP000823775">
    <property type="component" value="Unassembled WGS sequence"/>
</dbReference>
<accession>A0ABS8UTA1</accession>
<evidence type="ECO:0000313" key="1">
    <source>
        <dbReference type="EMBL" id="MCD9561327.1"/>
    </source>
</evidence>
<name>A0ABS8UTA1_DATST</name>
<organism evidence="1 2">
    <name type="scientific">Datura stramonium</name>
    <name type="common">Jimsonweed</name>
    <name type="synonym">Common thornapple</name>
    <dbReference type="NCBI Taxonomy" id="4076"/>
    <lineage>
        <taxon>Eukaryota</taxon>
        <taxon>Viridiplantae</taxon>
        <taxon>Streptophyta</taxon>
        <taxon>Embryophyta</taxon>
        <taxon>Tracheophyta</taxon>
        <taxon>Spermatophyta</taxon>
        <taxon>Magnoliopsida</taxon>
        <taxon>eudicotyledons</taxon>
        <taxon>Gunneridae</taxon>
        <taxon>Pentapetalae</taxon>
        <taxon>asterids</taxon>
        <taxon>lamiids</taxon>
        <taxon>Solanales</taxon>
        <taxon>Solanaceae</taxon>
        <taxon>Solanoideae</taxon>
        <taxon>Datureae</taxon>
        <taxon>Datura</taxon>
    </lineage>
</organism>